<dbReference type="Proteomes" id="UP001596157">
    <property type="component" value="Unassembled WGS sequence"/>
</dbReference>
<gene>
    <name evidence="2" type="ORF">ACFPM7_29015</name>
</gene>
<accession>A0ABW0EYV7</accession>
<evidence type="ECO:0000313" key="3">
    <source>
        <dbReference type="Proteomes" id="UP001596157"/>
    </source>
</evidence>
<dbReference type="EMBL" id="JBHSKF010000021">
    <property type="protein sequence ID" value="MFC5291111.1"/>
    <property type="molecule type" value="Genomic_DNA"/>
</dbReference>
<comment type="caution">
    <text evidence="2">The sequence shown here is derived from an EMBL/GenBank/DDBJ whole genome shotgun (WGS) entry which is preliminary data.</text>
</comment>
<feature type="region of interest" description="Disordered" evidence="1">
    <location>
        <begin position="49"/>
        <end position="110"/>
    </location>
</feature>
<proteinExistence type="predicted"/>
<feature type="compositionally biased region" description="Low complexity" evidence="1">
    <location>
        <begin position="54"/>
        <end position="71"/>
    </location>
</feature>
<protein>
    <submittedName>
        <fullName evidence="2">Uncharacterized protein</fullName>
    </submittedName>
</protein>
<evidence type="ECO:0000313" key="2">
    <source>
        <dbReference type="EMBL" id="MFC5291111.1"/>
    </source>
</evidence>
<organism evidence="2 3">
    <name type="scientific">Actinokineospora guangxiensis</name>
    <dbReference type="NCBI Taxonomy" id="1490288"/>
    <lineage>
        <taxon>Bacteria</taxon>
        <taxon>Bacillati</taxon>
        <taxon>Actinomycetota</taxon>
        <taxon>Actinomycetes</taxon>
        <taxon>Pseudonocardiales</taxon>
        <taxon>Pseudonocardiaceae</taxon>
        <taxon>Actinokineospora</taxon>
    </lineage>
</organism>
<keyword evidence="3" id="KW-1185">Reference proteome</keyword>
<sequence length="110" mass="11852">MTRLPRGDHPGQTSFTEVYGKPFLAKVSEDPVKSALVNASMRDATRMVAERLPPRTSSPPTAWRSTSAATTARRRRVRAGGGESHPRQRLLGADGPPLPPRPTAARTAPT</sequence>
<reference evidence="3" key="1">
    <citation type="journal article" date="2019" name="Int. J. Syst. Evol. Microbiol.">
        <title>The Global Catalogue of Microorganisms (GCM) 10K type strain sequencing project: providing services to taxonomists for standard genome sequencing and annotation.</title>
        <authorList>
            <consortium name="The Broad Institute Genomics Platform"/>
            <consortium name="The Broad Institute Genome Sequencing Center for Infectious Disease"/>
            <person name="Wu L."/>
            <person name="Ma J."/>
        </authorList>
    </citation>
    <scope>NUCLEOTIDE SEQUENCE [LARGE SCALE GENOMIC DNA]</scope>
    <source>
        <strain evidence="3">CCUG 59778</strain>
    </source>
</reference>
<dbReference type="RefSeq" id="WP_378251024.1">
    <property type="nucleotide sequence ID" value="NZ_JBHSKF010000021.1"/>
</dbReference>
<name>A0ABW0EYV7_9PSEU</name>
<evidence type="ECO:0000256" key="1">
    <source>
        <dbReference type="SAM" id="MobiDB-lite"/>
    </source>
</evidence>